<dbReference type="RefSeq" id="WP_125039705.1">
    <property type="nucleotide sequence ID" value="NZ_BHWB01000001.1"/>
</dbReference>
<keyword evidence="3" id="KW-1185">Reference proteome</keyword>
<feature type="signal peptide" evidence="1">
    <location>
        <begin position="1"/>
        <end position="19"/>
    </location>
</feature>
<accession>A0A401LP57</accession>
<dbReference type="OrthoDB" id="1029880at2"/>
<comment type="caution">
    <text evidence="2">The sequence shown here is derived from an EMBL/GenBank/DDBJ whole genome shotgun (WGS) entry which is preliminary data.</text>
</comment>
<feature type="chain" id="PRO_5019137127" evidence="1">
    <location>
        <begin position="20"/>
        <end position="207"/>
    </location>
</feature>
<organism evidence="2 3">
    <name type="scientific">Bacteroides faecalis</name>
    <dbReference type="NCBI Taxonomy" id="2447885"/>
    <lineage>
        <taxon>Bacteria</taxon>
        <taxon>Pseudomonadati</taxon>
        <taxon>Bacteroidota</taxon>
        <taxon>Bacteroidia</taxon>
        <taxon>Bacteroidales</taxon>
        <taxon>Bacteroidaceae</taxon>
        <taxon>Bacteroides</taxon>
    </lineage>
</organism>
<evidence type="ECO:0000313" key="3">
    <source>
        <dbReference type="Proteomes" id="UP000288079"/>
    </source>
</evidence>
<evidence type="ECO:0000256" key="1">
    <source>
        <dbReference type="SAM" id="SignalP"/>
    </source>
</evidence>
<sequence>MKNILLTIFVLIATNSIYAQYVPVDTVKLNKAYNNLIVSDNRENQEAYFKAFPNNWMEYITTYQYYEDSSKDKKKNAQYHLAYKQVEAFGKLNVIPEDTYCKKLVYLAIGGRDDADAPSYLKSLLSQKMQVMSNCIFNMINKLKPGHQFEFWAFYWWAPYPEEVDIVELKKLKKQYEEIYPTVVQNMIGAHKYFSGGINLVSWGYLE</sequence>
<dbReference type="Proteomes" id="UP000288079">
    <property type="component" value="Unassembled WGS sequence"/>
</dbReference>
<dbReference type="EMBL" id="BHWB01000001">
    <property type="protein sequence ID" value="GCB33342.1"/>
    <property type="molecule type" value="Genomic_DNA"/>
</dbReference>
<name>A0A401LP57_9BACE</name>
<dbReference type="AlphaFoldDB" id="A0A401LP57"/>
<protein>
    <submittedName>
        <fullName evidence="2">Uncharacterized protein</fullName>
    </submittedName>
</protein>
<keyword evidence="1" id="KW-0732">Signal</keyword>
<evidence type="ECO:0000313" key="2">
    <source>
        <dbReference type="EMBL" id="GCB33342.1"/>
    </source>
</evidence>
<proteinExistence type="predicted"/>
<reference evidence="2 3" key="1">
    <citation type="submission" date="2018-10" db="EMBL/GenBank/DDBJ databases">
        <title>Draft Genome Sequence of Bacteroides sp. KCTC 15687.</title>
        <authorList>
            <person name="Yu S.Y."/>
            <person name="Kim J.S."/>
            <person name="Oh B.S."/>
            <person name="Park S.H."/>
            <person name="Kang S.W."/>
            <person name="Park J.E."/>
            <person name="Choi S.H."/>
            <person name="Han K.I."/>
            <person name="Lee K.C."/>
            <person name="Eom M.K."/>
            <person name="Suh M.K."/>
            <person name="Lee D.H."/>
            <person name="Yoon H."/>
            <person name="Kim B."/>
            <person name="Yang S.J."/>
            <person name="Lee J.S."/>
            <person name="Lee J.H."/>
        </authorList>
    </citation>
    <scope>NUCLEOTIDE SEQUENCE [LARGE SCALE GENOMIC DNA]</scope>
    <source>
        <strain evidence="2 3">KCTC 15687</strain>
    </source>
</reference>
<gene>
    <name evidence="2" type="ORF">KGMB02408_02870</name>
</gene>